<reference evidence="2" key="2">
    <citation type="submission" date="2023-05" db="EMBL/GenBank/DDBJ databases">
        <authorList>
            <consortium name="Lawrence Berkeley National Laboratory"/>
            <person name="Steindorff A."/>
            <person name="Hensen N."/>
            <person name="Bonometti L."/>
            <person name="Westerberg I."/>
            <person name="Brannstrom I.O."/>
            <person name="Guillou S."/>
            <person name="Cros-Aarteil S."/>
            <person name="Calhoun S."/>
            <person name="Haridas S."/>
            <person name="Kuo A."/>
            <person name="Mondo S."/>
            <person name="Pangilinan J."/>
            <person name="Riley R."/>
            <person name="Labutti K."/>
            <person name="Andreopoulos B."/>
            <person name="Lipzen A."/>
            <person name="Chen C."/>
            <person name="Yanf M."/>
            <person name="Daum C."/>
            <person name="Ng V."/>
            <person name="Clum A."/>
            <person name="Ohm R."/>
            <person name="Martin F."/>
            <person name="Silar P."/>
            <person name="Natvig D."/>
            <person name="Lalanne C."/>
            <person name="Gautier V."/>
            <person name="Ament-Velasquez S.L."/>
            <person name="Kruys A."/>
            <person name="Hutchinson M.I."/>
            <person name="Powell A.J."/>
            <person name="Barry K."/>
            <person name="Miller A.N."/>
            <person name="Grigoriev I.V."/>
            <person name="Debuchy R."/>
            <person name="Gladieux P."/>
            <person name="Thoren M.H."/>
            <person name="Johannesson H."/>
        </authorList>
    </citation>
    <scope>NUCLEOTIDE SEQUENCE</scope>
    <source>
        <strain evidence="2">PSN243</strain>
    </source>
</reference>
<dbReference type="AlphaFoldDB" id="A0AAV9H2P4"/>
<proteinExistence type="predicted"/>
<name>A0AAV9H2P4_9PEZI</name>
<sequence length="724" mass="83230">MDLPLYTYQPLDLATNTIRILRIFKGHGKDPIHGELIESLLGEDEGLQYEALSYTWGESGNKPFTIELGDKRKHVTENLYEALHQLRRADKDRWLWVDSICIDQENSDEKPHQVSHLRHIYDQADRVLVWLGSSTDDTDLLMDLMVELDTRARKNIKYRKDESTAWLEEWVALSSSNEGGQMQNELNNRRRDALGEIFARAWFRRVWILQEVFCAKRASVICGRKTVPTETFVMMPRLMSINPGIHVQSVLDIMLGCLRRHSWRSQEPDLQTLLRRFRASEATDPRDKIYALLGISSDILANGALRPDYSVPLKQVIQDAIRFSNFPPTGNSTAFADKPRSVHAMRMILDYDGVNVNITDSFGDTPLNIAARTGNSFMANALLKRHEIDVNHIGCEMQTPLEEAELNRHTEVAAQLRQRRDVVARDVSDIAFEGTQSPTHATTPDLPVEVPEPPLRAPKPWEYYPGPQSKHETMLLLNRGHLFHAPLVTEEPLSVLDVGTGEAIWAIDFAEWFPLAEVTVASYCRPVTEQQQVPRNCKLEVLSVPWAQIYMEHDNKFDFIHVQDFRGDIDDLKRLYTKAYRCLKPGGWIEHANLSFKIGYDDGAAPRDCIYATWNRLLQSWVENGPRDHALMDREQYINQIRAAGFREMPHVNECKVPLGPWGPSRQWRRIGLLNQASWEASAGLAMYYSDYYDSSRINHKELRRLFATVRKSLGDPTYYPHRT</sequence>
<organism evidence="2 3">
    <name type="scientific">Podospora aff. communis PSN243</name>
    <dbReference type="NCBI Taxonomy" id="3040156"/>
    <lineage>
        <taxon>Eukaryota</taxon>
        <taxon>Fungi</taxon>
        <taxon>Dikarya</taxon>
        <taxon>Ascomycota</taxon>
        <taxon>Pezizomycotina</taxon>
        <taxon>Sordariomycetes</taxon>
        <taxon>Sordariomycetidae</taxon>
        <taxon>Sordariales</taxon>
        <taxon>Podosporaceae</taxon>
        <taxon>Podospora</taxon>
    </lineage>
</organism>
<dbReference type="Proteomes" id="UP001321760">
    <property type="component" value="Unassembled WGS sequence"/>
</dbReference>
<dbReference type="PANTHER" id="PTHR24148">
    <property type="entry name" value="ANKYRIN REPEAT DOMAIN-CONTAINING PROTEIN 39 HOMOLOG-RELATED"/>
    <property type="match status" value="1"/>
</dbReference>
<dbReference type="InterPro" id="IPR029063">
    <property type="entry name" value="SAM-dependent_MTases_sf"/>
</dbReference>
<protein>
    <submittedName>
        <fullName evidence="2">Heterokaryon incompatibility protein-domain-containing protein</fullName>
    </submittedName>
</protein>
<keyword evidence="3" id="KW-1185">Reference proteome</keyword>
<dbReference type="SUPFAM" id="SSF48403">
    <property type="entry name" value="Ankyrin repeat"/>
    <property type="match status" value="1"/>
</dbReference>
<evidence type="ECO:0000313" key="3">
    <source>
        <dbReference type="Proteomes" id="UP001321760"/>
    </source>
</evidence>
<dbReference type="InterPro" id="IPR036770">
    <property type="entry name" value="Ankyrin_rpt-contain_sf"/>
</dbReference>
<dbReference type="SUPFAM" id="SSF53335">
    <property type="entry name" value="S-adenosyl-L-methionine-dependent methyltransferases"/>
    <property type="match status" value="1"/>
</dbReference>
<evidence type="ECO:0000313" key="2">
    <source>
        <dbReference type="EMBL" id="KAK4454877.1"/>
    </source>
</evidence>
<dbReference type="Pfam" id="PF12796">
    <property type="entry name" value="Ank_2"/>
    <property type="match status" value="1"/>
</dbReference>
<dbReference type="Pfam" id="PF13489">
    <property type="entry name" value="Methyltransf_23"/>
    <property type="match status" value="1"/>
</dbReference>
<accession>A0AAV9H2P4</accession>
<gene>
    <name evidence="2" type="ORF">QBC34DRAFT_420557</name>
</gene>
<dbReference type="Pfam" id="PF06985">
    <property type="entry name" value="HET"/>
    <property type="match status" value="1"/>
</dbReference>
<dbReference type="CDD" id="cd02440">
    <property type="entry name" value="AdoMet_MTases"/>
    <property type="match status" value="1"/>
</dbReference>
<dbReference type="InterPro" id="IPR052895">
    <property type="entry name" value="HetReg/Transcr_Mod"/>
</dbReference>
<reference evidence="2" key="1">
    <citation type="journal article" date="2023" name="Mol. Phylogenet. Evol.">
        <title>Genome-scale phylogeny and comparative genomics of the fungal order Sordariales.</title>
        <authorList>
            <person name="Hensen N."/>
            <person name="Bonometti L."/>
            <person name="Westerberg I."/>
            <person name="Brannstrom I.O."/>
            <person name="Guillou S."/>
            <person name="Cros-Aarteil S."/>
            <person name="Calhoun S."/>
            <person name="Haridas S."/>
            <person name="Kuo A."/>
            <person name="Mondo S."/>
            <person name="Pangilinan J."/>
            <person name="Riley R."/>
            <person name="LaButti K."/>
            <person name="Andreopoulos B."/>
            <person name="Lipzen A."/>
            <person name="Chen C."/>
            <person name="Yan M."/>
            <person name="Daum C."/>
            <person name="Ng V."/>
            <person name="Clum A."/>
            <person name="Steindorff A."/>
            <person name="Ohm R.A."/>
            <person name="Martin F."/>
            <person name="Silar P."/>
            <person name="Natvig D.O."/>
            <person name="Lalanne C."/>
            <person name="Gautier V."/>
            <person name="Ament-Velasquez S.L."/>
            <person name="Kruys A."/>
            <person name="Hutchinson M.I."/>
            <person name="Powell A.J."/>
            <person name="Barry K."/>
            <person name="Miller A.N."/>
            <person name="Grigoriev I.V."/>
            <person name="Debuchy R."/>
            <person name="Gladieux P."/>
            <person name="Hiltunen Thoren M."/>
            <person name="Johannesson H."/>
        </authorList>
    </citation>
    <scope>NUCLEOTIDE SEQUENCE</scope>
    <source>
        <strain evidence="2">PSN243</strain>
    </source>
</reference>
<evidence type="ECO:0000259" key="1">
    <source>
        <dbReference type="Pfam" id="PF06985"/>
    </source>
</evidence>
<dbReference type="PANTHER" id="PTHR24148:SF78">
    <property type="entry name" value="HETEROKARYON INCOMPATIBILITY DOMAIN-CONTAINING PROTEIN"/>
    <property type="match status" value="1"/>
</dbReference>
<dbReference type="Gene3D" id="3.40.50.150">
    <property type="entry name" value="Vaccinia Virus protein VP39"/>
    <property type="match status" value="1"/>
</dbReference>
<dbReference type="InterPro" id="IPR010730">
    <property type="entry name" value="HET"/>
</dbReference>
<dbReference type="EMBL" id="MU865915">
    <property type="protein sequence ID" value="KAK4454877.1"/>
    <property type="molecule type" value="Genomic_DNA"/>
</dbReference>
<dbReference type="InterPro" id="IPR002110">
    <property type="entry name" value="Ankyrin_rpt"/>
</dbReference>
<feature type="domain" description="Heterokaryon incompatibility" evidence="1">
    <location>
        <begin position="49"/>
        <end position="211"/>
    </location>
</feature>
<dbReference type="Gene3D" id="1.25.40.20">
    <property type="entry name" value="Ankyrin repeat-containing domain"/>
    <property type="match status" value="1"/>
</dbReference>
<comment type="caution">
    <text evidence="2">The sequence shown here is derived from an EMBL/GenBank/DDBJ whole genome shotgun (WGS) entry which is preliminary data.</text>
</comment>